<feature type="region of interest" description="Disordered" evidence="1">
    <location>
        <begin position="401"/>
        <end position="438"/>
    </location>
</feature>
<reference evidence="2" key="1">
    <citation type="submission" date="2023-01" db="EMBL/GenBank/DDBJ databases">
        <title>Genome assembly of the deep-sea coral Lophelia pertusa.</title>
        <authorList>
            <person name="Herrera S."/>
            <person name="Cordes E."/>
        </authorList>
    </citation>
    <scope>NUCLEOTIDE SEQUENCE</scope>
    <source>
        <strain evidence="2">USNM1676648</strain>
        <tissue evidence="2">Polyp</tissue>
    </source>
</reference>
<proteinExistence type="predicted"/>
<comment type="caution">
    <text evidence="2">The sequence shown here is derived from an EMBL/GenBank/DDBJ whole genome shotgun (WGS) entry which is preliminary data.</text>
</comment>
<name>A0A9W9YBI2_9CNID</name>
<dbReference type="EMBL" id="MU827789">
    <property type="protein sequence ID" value="KAJ7331219.1"/>
    <property type="molecule type" value="Genomic_DNA"/>
</dbReference>
<feature type="compositionally biased region" description="Polar residues" evidence="1">
    <location>
        <begin position="423"/>
        <end position="433"/>
    </location>
</feature>
<keyword evidence="3" id="KW-1185">Reference proteome</keyword>
<evidence type="ECO:0000256" key="1">
    <source>
        <dbReference type="SAM" id="MobiDB-lite"/>
    </source>
</evidence>
<feature type="region of interest" description="Disordered" evidence="1">
    <location>
        <begin position="36"/>
        <end position="118"/>
    </location>
</feature>
<feature type="region of interest" description="Disordered" evidence="1">
    <location>
        <begin position="141"/>
        <end position="174"/>
    </location>
</feature>
<protein>
    <submittedName>
        <fullName evidence="2">Uncharacterized protein</fullName>
    </submittedName>
</protein>
<feature type="compositionally biased region" description="Low complexity" evidence="1">
    <location>
        <begin position="493"/>
        <end position="506"/>
    </location>
</feature>
<feature type="region of interest" description="Disordered" evidence="1">
    <location>
        <begin position="524"/>
        <end position="548"/>
    </location>
</feature>
<dbReference type="AlphaFoldDB" id="A0A9W9YBI2"/>
<feature type="compositionally biased region" description="Polar residues" evidence="1">
    <location>
        <begin position="83"/>
        <end position="111"/>
    </location>
</feature>
<evidence type="ECO:0000313" key="3">
    <source>
        <dbReference type="Proteomes" id="UP001163046"/>
    </source>
</evidence>
<evidence type="ECO:0000313" key="2">
    <source>
        <dbReference type="EMBL" id="KAJ7331219.1"/>
    </source>
</evidence>
<feature type="region of interest" description="Disordered" evidence="1">
    <location>
        <begin position="232"/>
        <end position="257"/>
    </location>
</feature>
<organism evidence="2 3">
    <name type="scientific">Desmophyllum pertusum</name>
    <dbReference type="NCBI Taxonomy" id="174260"/>
    <lineage>
        <taxon>Eukaryota</taxon>
        <taxon>Metazoa</taxon>
        <taxon>Cnidaria</taxon>
        <taxon>Anthozoa</taxon>
        <taxon>Hexacorallia</taxon>
        <taxon>Scleractinia</taxon>
        <taxon>Caryophylliina</taxon>
        <taxon>Caryophylliidae</taxon>
        <taxon>Desmophyllum</taxon>
    </lineage>
</organism>
<accession>A0A9W9YBI2</accession>
<gene>
    <name evidence="2" type="ORF">OS493_020001</name>
</gene>
<dbReference type="Proteomes" id="UP001163046">
    <property type="component" value="Unassembled WGS sequence"/>
</dbReference>
<sequence length="548" mass="59960">MEFSSDDTLSGVLLSNKVPCNPVKLYNTGNAMVDRGEEENKRCSNEVSADASKQAMEEDECDTSYSGKELCDSHNADIDDNSNDATSTEQGVSIASVNDTQQVGVSEYGNSNREDDNMKDAVEDVNDIEQEHCDMEYINVTHREEGTGGDISIFKGEENDSENSSTEQEEVCDMENKDVKNCVNNAKQERDSSKNFDFDLISEDQKCDDQEHKVNNVEEGCVTQQEVFCSKDGNPSNNARKDSHGTGNEGVYANDTDLDTESSNIVDAQVTSEILNTEDPRCKESIREEGVHGTTAEGNPIHIGTRYSCWASLEPCHSSAALAQYSPISDVGAVNSSASSLNNSFVDSCARVSHHLVAEDFEPVDMEISSEDEHHDNHLGSSICVNTETSVRDDDVCVYSPSSPTWRSDEHRSPPPKLDISLYSPSHPTNVSSEGDVEQSIIVEDISYEHEERECDSPICDTMEVVCHGEPQNSSRSSEADEEAKPNNGDSTGGASTSSLTFSSSPKSGIELFEHVSLADDFSETNLPAKYPTQNRNETTNNEKGEKT</sequence>
<feature type="region of interest" description="Disordered" evidence="1">
    <location>
        <begin position="470"/>
        <end position="506"/>
    </location>
</feature>